<reference evidence="2 3" key="1">
    <citation type="journal article" date="2023" name="Int. J. Mol. Sci.">
        <title>De Novo Assembly and Annotation of 11 Diverse Shrub Willow (Salix) Genomes Reveals Novel Gene Organization in Sex-Linked Regions.</title>
        <authorList>
            <person name="Hyden B."/>
            <person name="Feng K."/>
            <person name="Yates T.B."/>
            <person name="Jawdy S."/>
            <person name="Cereghino C."/>
            <person name="Smart L.B."/>
            <person name="Muchero W."/>
        </authorList>
    </citation>
    <scope>NUCLEOTIDE SEQUENCE [LARGE SCALE GENOMIC DNA]</scope>
    <source>
        <tissue evidence="2">Shoot tip</tissue>
    </source>
</reference>
<dbReference type="AlphaFoldDB" id="A0AAD6NSY0"/>
<evidence type="ECO:0000313" key="3">
    <source>
        <dbReference type="Proteomes" id="UP001162972"/>
    </source>
</evidence>
<accession>A0AAD6NSY0</accession>
<protein>
    <submittedName>
        <fullName evidence="2">Uncharacterized protein</fullName>
    </submittedName>
</protein>
<evidence type="ECO:0000313" key="2">
    <source>
        <dbReference type="EMBL" id="KAJ6403889.1"/>
    </source>
</evidence>
<name>A0AAD6NSY0_9ROSI</name>
<comment type="caution">
    <text evidence="2">The sequence shown here is derived from an EMBL/GenBank/DDBJ whole genome shotgun (WGS) entry which is preliminary data.</text>
</comment>
<proteinExistence type="predicted"/>
<organism evidence="2 3">
    <name type="scientific">Salix udensis</name>
    <dbReference type="NCBI Taxonomy" id="889485"/>
    <lineage>
        <taxon>Eukaryota</taxon>
        <taxon>Viridiplantae</taxon>
        <taxon>Streptophyta</taxon>
        <taxon>Embryophyta</taxon>
        <taxon>Tracheophyta</taxon>
        <taxon>Spermatophyta</taxon>
        <taxon>Magnoliopsida</taxon>
        <taxon>eudicotyledons</taxon>
        <taxon>Gunneridae</taxon>
        <taxon>Pentapetalae</taxon>
        <taxon>rosids</taxon>
        <taxon>fabids</taxon>
        <taxon>Malpighiales</taxon>
        <taxon>Salicaceae</taxon>
        <taxon>Saliceae</taxon>
        <taxon>Salix</taxon>
    </lineage>
</organism>
<feature type="region of interest" description="Disordered" evidence="1">
    <location>
        <begin position="1"/>
        <end position="32"/>
    </location>
</feature>
<keyword evidence="3" id="KW-1185">Reference proteome</keyword>
<dbReference type="EMBL" id="JAPFFJ010000017">
    <property type="protein sequence ID" value="KAJ6403889.1"/>
    <property type="molecule type" value="Genomic_DNA"/>
</dbReference>
<dbReference type="Proteomes" id="UP001162972">
    <property type="component" value="Chromosome 2"/>
</dbReference>
<gene>
    <name evidence="2" type="ORF">OIU84_012146</name>
</gene>
<evidence type="ECO:0000256" key="1">
    <source>
        <dbReference type="SAM" id="MobiDB-lite"/>
    </source>
</evidence>
<sequence length="102" mass="11423">MKSLDVEGAGENYANTDTHEGASKAEDQEGQNMERKVLARARIISSRNEPATPLMIFLVLELIEPGRLCSIWIDKVVYSRAYLVMGVITVCDLRDDKMARHA</sequence>
<feature type="compositionally biased region" description="Basic and acidic residues" evidence="1">
    <location>
        <begin position="17"/>
        <end position="32"/>
    </location>
</feature>